<protein>
    <submittedName>
        <fullName evidence="3">EamA family transporter</fullName>
    </submittedName>
</protein>
<dbReference type="AlphaFoldDB" id="A0A967B2Y3"/>
<reference evidence="3" key="1">
    <citation type="submission" date="2019-11" db="EMBL/GenBank/DDBJ databases">
        <title>Description of new Acetobacter species.</title>
        <authorList>
            <person name="Cleenwerck I."/>
            <person name="Sombolestani A.S."/>
        </authorList>
    </citation>
    <scope>NUCLEOTIDE SEQUENCE</scope>
    <source>
        <strain evidence="3">LMG 1626</strain>
    </source>
</reference>
<dbReference type="EMBL" id="WOTH01000003">
    <property type="protein sequence ID" value="NHO52752.1"/>
    <property type="molecule type" value="Genomic_DNA"/>
</dbReference>
<keyword evidence="4" id="KW-1185">Reference proteome</keyword>
<feature type="transmembrane region" description="Helical" evidence="1">
    <location>
        <begin position="40"/>
        <end position="61"/>
    </location>
</feature>
<accession>A0A967B2Y3</accession>
<dbReference type="RefSeq" id="WP_166312900.1">
    <property type="nucleotide sequence ID" value="NZ_WOTH01000003.1"/>
</dbReference>
<name>A0A967B2Y3_9PROT</name>
<feature type="transmembrane region" description="Helical" evidence="1">
    <location>
        <begin position="68"/>
        <end position="87"/>
    </location>
</feature>
<feature type="domain" description="EamA" evidence="2">
    <location>
        <begin position="24"/>
        <end position="109"/>
    </location>
</feature>
<dbReference type="Proteomes" id="UP000597459">
    <property type="component" value="Unassembled WGS sequence"/>
</dbReference>
<dbReference type="InterPro" id="IPR037185">
    <property type="entry name" value="EmrE-like"/>
</dbReference>
<evidence type="ECO:0000256" key="1">
    <source>
        <dbReference type="SAM" id="Phobius"/>
    </source>
</evidence>
<proteinExistence type="predicted"/>
<organism evidence="3 4">
    <name type="scientific">Acetobacter estunensis</name>
    <dbReference type="NCBI Taxonomy" id="104097"/>
    <lineage>
        <taxon>Bacteria</taxon>
        <taxon>Pseudomonadati</taxon>
        <taxon>Pseudomonadota</taxon>
        <taxon>Alphaproteobacteria</taxon>
        <taxon>Acetobacterales</taxon>
        <taxon>Acetobacteraceae</taxon>
        <taxon>Acetobacter</taxon>
    </lineage>
</organism>
<keyword evidence="1" id="KW-1133">Transmembrane helix</keyword>
<keyword evidence="1" id="KW-0812">Transmembrane</keyword>
<feature type="transmembrane region" description="Helical" evidence="1">
    <location>
        <begin position="93"/>
        <end position="112"/>
    </location>
</feature>
<sequence length="114" mass="12273">MDIFWSILCVCGIAIGQILFKISASGLKKAGTVFDVPSLAVLTAALALYGITTIGWVWVLQRAELGRVYPFMALAFVIVPVLSHFFLHESFNRQYMLGVGLIIAGIVVSLGGKA</sequence>
<dbReference type="Pfam" id="PF00892">
    <property type="entry name" value="EamA"/>
    <property type="match status" value="1"/>
</dbReference>
<keyword evidence="1" id="KW-0472">Membrane</keyword>
<evidence type="ECO:0000313" key="4">
    <source>
        <dbReference type="Proteomes" id="UP000597459"/>
    </source>
</evidence>
<evidence type="ECO:0000313" key="3">
    <source>
        <dbReference type="EMBL" id="NHO52752.1"/>
    </source>
</evidence>
<gene>
    <name evidence="3" type="ORF">GOB87_02085</name>
</gene>
<comment type="caution">
    <text evidence="3">The sequence shown here is derived from an EMBL/GenBank/DDBJ whole genome shotgun (WGS) entry which is preliminary data.</text>
</comment>
<dbReference type="Gene3D" id="1.10.3730.20">
    <property type="match status" value="1"/>
</dbReference>
<dbReference type="InterPro" id="IPR000620">
    <property type="entry name" value="EamA_dom"/>
</dbReference>
<evidence type="ECO:0000259" key="2">
    <source>
        <dbReference type="Pfam" id="PF00892"/>
    </source>
</evidence>
<dbReference type="SUPFAM" id="SSF103481">
    <property type="entry name" value="Multidrug resistance efflux transporter EmrE"/>
    <property type="match status" value="1"/>
</dbReference>
<dbReference type="GO" id="GO:0016020">
    <property type="term" value="C:membrane"/>
    <property type="evidence" value="ECO:0007669"/>
    <property type="project" value="InterPro"/>
</dbReference>